<evidence type="ECO:0000256" key="1">
    <source>
        <dbReference type="ARBA" id="ARBA00022729"/>
    </source>
</evidence>
<dbReference type="PANTHER" id="PTHR31284:SF10">
    <property type="entry name" value="ACID PHOSPHATASE-LIKE PROTEIN"/>
    <property type="match status" value="1"/>
</dbReference>
<dbReference type="Proteomes" id="UP000775213">
    <property type="component" value="Unassembled WGS sequence"/>
</dbReference>
<dbReference type="InterPro" id="IPR023214">
    <property type="entry name" value="HAD_sf"/>
</dbReference>
<evidence type="ECO:0000256" key="3">
    <source>
        <dbReference type="PIRNR" id="PIRNR002674"/>
    </source>
</evidence>
<dbReference type="PANTHER" id="PTHR31284">
    <property type="entry name" value="ACID PHOSPHATASE-LIKE PROTEIN"/>
    <property type="match status" value="1"/>
</dbReference>
<dbReference type="PIRSF" id="PIRSF002674">
    <property type="entry name" value="VSP"/>
    <property type="match status" value="1"/>
</dbReference>
<dbReference type="NCBIfam" id="TIGR01675">
    <property type="entry name" value="plant-AP"/>
    <property type="match status" value="1"/>
</dbReference>
<dbReference type="InterPro" id="IPR014403">
    <property type="entry name" value="APS1/VSP"/>
</dbReference>
<comment type="similarity">
    <text evidence="3">Belongs to the APS1/VSP family.</text>
</comment>
<dbReference type="SUPFAM" id="SSF56784">
    <property type="entry name" value="HAD-like"/>
    <property type="match status" value="1"/>
</dbReference>
<dbReference type="AlphaFoldDB" id="A0AAV7G373"/>
<dbReference type="Pfam" id="PF03767">
    <property type="entry name" value="Acid_phosphat_B"/>
    <property type="match status" value="1"/>
</dbReference>
<keyword evidence="2" id="KW-0325">Glycoprotein</keyword>
<feature type="chain" id="PRO_5043518472" description="Acid phosphatase 1" evidence="4">
    <location>
        <begin position="21"/>
        <end position="259"/>
    </location>
</feature>
<organism evidence="5 6">
    <name type="scientific">Dendrobium chrysotoxum</name>
    <name type="common">Orchid</name>
    <dbReference type="NCBI Taxonomy" id="161865"/>
    <lineage>
        <taxon>Eukaryota</taxon>
        <taxon>Viridiplantae</taxon>
        <taxon>Streptophyta</taxon>
        <taxon>Embryophyta</taxon>
        <taxon>Tracheophyta</taxon>
        <taxon>Spermatophyta</taxon>
        <taxon>Magnoliopsida</taxon>
        <taxon>Liliopsida</taxon>
        <taxon>Asparagales</taxon>
        <taxon>Orchidaceae</taxon>
        <taxon>Epidendroideae</taxon>
        <taxon>Malaxideae</taxon>
        <taxon>Dendrobiinae</taxon>
        <taxon>Dendrobium</taxon>
    </lineage>
</organism>
<dbReference type="GO" id="GO:0003993">
    <property type="term" value="F:acid phosphatase activity"/>
    <property type="evidence" value="ECO:0007669"/>
    <property type="project" value="InterPro"/>
</dbReference>
<keyword evidence="1 4" id="KW-0732">Signal</keyword>
<proteinExistence type="inferred from homology"/>
<evidence type="ECO:0000256" key="2">
    <source>
        <dbReference type="ARBA" id="ARBA00023180"/>
    </source>
</evidence>
<keyword evidence="6" id="KW-1185">Reference proteome</keyword>
<accession>A0AAV7G373</accession>
<dbReference type="CDD" id="cd07535">
    <property type="entry name" value="HAD_VSP"/>
    <property type="match status" value="1"/>
</dbReference>
<name>A0AAV7G373_DENCH</name>
<dbReference type="Gene3D" id="3.40.50.1000">
    <property type="entry name" value="HAD superfamily/HAD-like"/>
    <property type="match status" value="1"/>
</dbReference>
<comment type="caution">
    <text evidence="5">The sequence shown here is derived from an EMBL/GenBank/DDBJ whole genome shotgun (WGS) entry which is preliminary data.</text>
</comment>
<evidence type="ECO:0000313" key="6">
    <source>
        <dbReference type="Proteomes" id="UP000775213"/>
    </source>
</evidence>
<reference evidence="5 6" key="1">
    <citation type="journal article" date="2021" name="Hortic Res">
        <title>Chromosome-scale assembly of the Dendrobium chrysotoxum genome enhances the understanding of orchid evolution.</title>
        <authorList>
            <person name="Zhang Y."/>
            <person name="Zhang G.Q."/>
            <person name="Zhang D."/>
            <person name="Liu X.D."/>
            <person name="Xu X.Y."/>
            <person name="Sun W.H."/>
            <person name="Yu X."/>
            <person name="Zhu X."/>
            <person name="Wang Z.W."/>
            <person name="Zhao X."/>
            <person name="Zhong W.Y."/>
            <person name="Chen H."/>
            <person name="Yin W.L."/>
            <person name="Huang T."/>
            <person name="Niu S.C."/>
            <person name="Liu Z.J."/>
        </authorList>
    </citation>
    <scope>NUCLEOTIDE SEQUENCE [LARGE SCALE GENOMIC DNA]</scope>
    <source>
        <strain evidence="5">Lindl</strain>
    </source>
</reference>
<dbReference type="InterPro" id="IPR036412">
    <property type="entry name" value="HAD-like_sf"/>
</dbReference>
<dbReference type="InterPro" id="IPR005519">
    <property type="entry name" value="Acid_phosphat_B-like"/>
</dbReference>
<evidence type="ECO:0000313" key="5">
    <source>
        <dbReference type="EMBL" id="KAH0450791.1"/>
    </source>
</evidence>
<sequence>MTHFHLLLLLLSALITVSFSQKILRIFPGDTQISNGDREWINNDLFCDSWRLSVETNNAGYWETIPARCRGFVEAYMKGDHYVSDSEVVAVEAIYFARDFDIAGNGKDAWIFDVDETLLSNLPYYIEVGFGSETFNETSFDEWVDLAKAPALPASLKLYNELQRLGYSLVLLTGRSEAQRNVTEKNLLFAGYKNWERLILREASDIGKSALIYKSEKRAQLEAEGFVIHGSSGDQWSDLYGPPTATRSFKLPNPMYFIK</sequence>
<gene>
    <name evidence="5" type="ORF">IEQ34_021483</name>
</gene>
<feature type="signal peptide" evidence="4">
    <location>
        <begin position="1"/>
        <end position="20"/>
    </location>
</feature>
<evidence type="ECO:0000256" key="4">
    <source>
        <dbReference type="SAM" id="SignalP"/>
    </source>
</evidence>
<protein>
    <recommendedName>
        <fullName evidence="7">Acid phosphatase 1</fullName>
    </recommendedName>
</protein>
<evidence type="ECO:0008006" key="7">
    <source>
        <dbReference type="Google" id="ProtNLM"/>
    </source>
</evidence>
<dbReference type="EMBL" id="JAGFBR010000018">
    <property type="protein sequence ID" value="KAH0450791.1"/>
    <property type="molecule type" value="Genomic_DNA"/>
</dbReference>
<dbReference type="InterPro" id="IPR010028">
    <property type="entry name" value="Acid_phosphatase_pln"/>
</dbReference>